<feature type="domain" description="Tetrapyrrole methylase" evidence="6">
    <location>
        <begin position="12"/>
        <end position="193"/>
    </location>
</feature>
<proteinExistence type="predicted"/>
<evidence type="ECO:0000256" key="1">
    <source>
        <dbReference type="ARBA" id="ARBA00004953"/>
    </source>
</evidence>
<name>A0ABP7MFF8_9GAMM</name>
<dbReference type="InterPro" id="IPR035996">
    <property type="entry name" value="4pyrrol_Methylase_sf"/>
</dbReference>
<keyword evidence="3" id="KW-0489">Methyltransferase</keyword>
<dbReference type="PANTHER" id="PTHR43182:SF1">
    <property type="entry name" value="COBALT-PRECORRIN-7 C(5)-METHYLTRANSFERASE"/>
    <property type="match status" value="1"/>
</dbReference>
<comment type="pathway">
    <text evidence="1">Cofactor biosynthesis; adenosylcobalamin biosynthesis.</text>
</comment>
<keyword evidence="2" id="KW-0169">Cobalamin biosynthesis</keyword>
<evidence type="ECO:0000259" key="6">
    <source>
        <dbReference type="Pfam" id="PF00590"/>
    </source>
</evidence>
<dbReference type="Proteomes" id="UP001501565">
    <property type="component" value="Unassembled WGS sequence"/>
</dbReference>
<dbReference type="InterPro" id="IPR014776">
    <property type="entry name" value="4pyrrole_Mease_sub2"/>
</dbReference>
<dbReference type="InterPro" id="IPR014008">
    <property type="entry name" value="Cbl_synth_MTase_CbiT"/>
</dbReference>
<protein>
    <submittedName>
        <fullName evidence="7">Bifunctional cobalt-precorrin-7 (C(5))-methyltransferase/cobalt-precorrin-6B (C(15))-methyltransferase</fullName>
    </submittedName>
</protein>
<dbReference type="NCBIfam" id="TIGR02469">
    <property type="entry name" value="CbiT"/>
    <property type="match status" value="1"/>
</dbReference>
<gene>
    <name evidence="7" type="ORF">GCM10022277_13220</name>
</gene>
<dbReference type="InterPro" id="IPR050714">
    <property type="entry name" value="Cobalamin_biosynth_MTase"/>
</dbReference>
<dbReference type="Gene3D" id="3.40.1010.10">
    <property type="entry name" value="Cobalt-precorrin-4 Transmethylase, Domain 1"/>
    <property type="match status" value="1"/>
</dbReference>
<keyword evidence="5" id="KW-0949">S-adenosyl-L-methionine</keyword>
<evidence type="ECO:0000256" key="5">
    <source>
        <dbReference type="ARBA" id="ARBA00022691"/>
    </source>
</evidence>
<dbReference type="Gene3D" id="3.30.950.10">
    <property type="entry name" value="Methyltransferase, Cobalt-precorrin-4 Transmethylase, Domain 2"/>
    <property type="match status" value="1"/>
</dbReference>
<dbReference type="Pfam" id="PF00590">
    <property type="entry name" value="TP_methylase"/>
    <property type="match status" value="1"/>
</dbReference>
<organism evidence="7 8">
    <name type="scientific">Litoribacillus peritrichatus</name>
    <dbReference type="NCBI Taxonomy" id="718191"/>
    <lineage>
        <taxon>Bacteria</taxon>
        <taxon>Pseudomonadati</taxon>
        <taxon>Pseudomonadota</taxon>
        <taxon>Gammaproteobacteria</taxon>
        <taxon>Oceanospirillales</taxon>
        <taxon>Oceanospirillaceae</taxon>
        <taxon>Litoribacillus</taxon>
    </lineage>
</organism>
<dbReference type="SUPFAM" id="SSF53790">
    <property type="entry name" value="Tetrapyrrole methylase"/>
    <property type="match status" value="1"/>
</dbReference>
<dbReference type="PIRSF" id="PIRSF036428">
    <property type="entry name" value="CobL"/>
    <property type="match status" value="1"/>
</dbReference>
<dbReference type="PANTHER" id="PTHR43182">
    <property type="entry name" value="COBALT-PRECORRIN-6B C(15)-METHYLTRANSFERASE (DECARBOXYLATING)"/>
    <property type="match status" value="1"/>
</dbReference>
<dbReference type="Pfam" id="PF12847">
    <property type="entry name" value="Methyltransf_18"/>
    <property type="match status" value="1"/>
</dbReference>
<evidence type="ECO:0000256" key="3">
    <source>
        <dbReference type="ARBA" id="ARBA00022603"/>
    </source>
</evidence>
<dbReference type="CDD" id="cd02440">
    <property type="entry name" value="AdoMet_MTases"/>
    <property type="match status" value="1"/>
</dbReference>
<evidence type="ECO:0000313" key="7">
    <source>
        <dbReference type="EMBL" id="GAA3919203.1"/>
    </source>
</evidence>
<dbReference type="InterPro" id="IPR014777">
    <property type="entry name" value="4pyrrole_Mease_sub1"/>
</dbReference>
<evidence type="ECO:0000313" key="8">
    <source>
        <dbReference type="Proteomes" id="UP001501565"/>
    </source>
</evidence>
<evidence type="ECO:0000256" key="2">
    <source>
        <dbReference type="ARBA" id="ARBA00022573"/>
    </source>
</evidence>
<keyword evidence="4" id="KW-0808">Transferase</keyword>
<dbReference type="InterPro" id="IPR006365">
    <property type="entry name" value="Cbl_synth_CobL"/>
</dbReference>
<sequence>MAELWQGKPIHIIGLGVGSQAGPQLNDRAVNVISEAQWVIGAEHQLSKIEHLATQAKKLNYPSPFTSLKDWLIHHQSETIVLLGSGDPLFYGLGAWLTKTLGADNLVFHTNVSSFQAACAQIGLPHQDVETISLHGRPLESIRSRLRLNQFFTILTDQYSHPAAIENELISAGFDQSKLWVCQDLGGENQAIHSFEVNDPALMNFEFHPLHVTIIQCLSSNPNQLTPEFPGLPDDAFETGKAPGKGLITKREVRLAALSYLSPKSGEIAWDIGTGCGSVAIEWARWNRTGHVFAIEHHPERLKYCRLNQQKFGVISNMKVVEGYAPDACHNLPDPDAVFIGGSGGRLIDILELSFQRLKEHGRVVITAVTESTKSELYQALENIPDNAEVEWSQVSVSKGDEIAGQLLLRPQLPVLIAQIRKLATSTSAQSIAGVKDS</sequence>
<dbReference type="CDD" id="cd11644">
    <property type="entry name" value="Precorrin-6Y-MT"/>
    <property type="match status" value="1"/>
</dbReference>
<dbReference type="Gene3D" id="3.40.50.150">
    <property type="entry name" value="Vaccinia Virus protein VP39"/>
    <property type="match status" value="1"/>
</dbReference>
<comment type="caution">
    <text evidence="7">The sequence shown here is derived from an EMBL/GenBank/DDBJ whole genome shotgun (WGS) entry which is preliminary data.</text>
</comment>
<keyword evidence="8" id="KW-1185">Reference proteome</keyword>
<dbReference type="EMBL" id="BAABBN010000004">
    <property type="protein sequence ID" value="GAA3919203.1"/>
    <property type="molecule type" value="Genomic_DNA"/>
</dbReference>
<dbReference type="NCBIfam" id="TIGR02467">
    <property type="entry name" value="CbiE"/>
    <property type="match status" value="1"/>
</dbReference>
<dbReference type="InterPro" id="IPR029063">
    <property type="entry name" value="SAM-dependent_MTases_sf"/>
</dbReference>
<dbReference type="InterPro" id="IPR000878">
    <property type="entry name" value="4pyrrol_Mease"/>
</dbReference>
<dbReference type="InterPro" id="IPR012818">
    <property type="entry name" value="CbiE"/>
</dbReference>
<accession>A0ABP7MFF8</accession>
<dbReference type="SUPFAM" id="SSF53335">
    <property type="entry name" value="S-adenosyl-L-methionine-dependent methyltransferases"/>
    <property type="match status" value="1"/>
</dbReference>
<evidence type="ECO:0000256" key="4">
    <source>
        <dbReference type="ARBA" id="ARBA00022679"/>
    </source>
</evidence>
<reference evidence="8" key="1">
    <citation type="journal article" date="2019" name="Int. J. Syst. Evol. Microbiol.">
        <title>The Global Catalogue of Microorganisms (GCM) 10K type strain sequencing project: providing services to taxonomists for standard genome sequencing and annotation.</title>
        <authorList>
            <consortium name="The Broad Institute Genomics Platform"/>
            <consortium name="The Broad Institute Genome Sequencing Center for Infectious Disease"/>
            <person name="Wu L."/>
            <person name="Ma J."/>
        </authorList>
    </citation>
    <scope>NUCLEOTIDE SEQUENCE [LARGE SCALE GENOMIC DNA]</scope>
    <source>
        <strain evidence="8">JCM 17551</strain>
    </source>
</reference>
<dbReference type="RefSeq" id="WP_344796723.1">
    <property type="nucleotide sequence ID" value="NZ_BAABBN010000004.1"/>
</dbReference>